<feature type="transmembrane region" description="Helical" evidence="1">
    <location>
        <begin position="12"/>
        <end position="34"/>
    </location>
</feature>
<dbReference type="EMBL" id="MN739455">
    <property type="protein sequence ID" value="QHT05497.1"/>
    <property type="molecule type" value="Genomic_DNA"/>
</dbReference>
<evidence type="ECO:0000256" key="1">
    <source>
        <dbReference type="SAM" id="Phobius"/>
    </source>
</evidence>
<evidence type="ECO:0000313" key="2">
    <source>
        <dbReference type="EMBL" id="QHT05497.1"/>
    </source>
</evidence>
<organism evidence="2">
    <name type="scientific">viral metagenome</name>
    <dbReference type="NCBI Taxonomy" id="1070528"/>
    <lineage>
        <taxon>unclassified sequences</taxon>
        <taxon>metagenomes</taxon>
        <taxon>organismal metagenomes</taxon>
    </lineage>
</organism>
<name>A0A6C0CMP6_9ZZZZ</name>
<reference evidence="2" key="1">
    <citation type="journal article" date="2020" name="Nature">
        <title>Giant virus diversity and host interactions through global metagenomics.</title>
        <authorList>
            <person name="Schulz F."/>
            <person name="Roux S."/>
            <person name="Paez-Espino D."/>
            <person name="Jungbluth S."/>
            <person name="Walsh D.A."/>
            <person name="Denef V.J."/>
            <person name="McMahon K.D."/>
            <person name="Konstantinidis K.T."/>
            <person name="Eloe-Fadrosh E.A."/>
            <person name="Kyrpides N.C."/>
            <person name="Woyke T."/>
        </authorList>
    </citation>
    <scope>NUCLEOTIDE SEQUENCE</scope>
    <source>
        <strain evidence="2">GVMAG-M-3300021375-17</strain>
    </source>
</reference>
<keyword evidence="1" id="KW-0812">Transmembrane</keyword>
<dbReference type="AlphaFoldDB" id="A0A6C0CMP6"/>
<keyword evidence="1" id="KW-0472">Membrane</keyword>
<sequence length="270" mass="31873">MIDKLYSLHRIFTMKFLFLFLAFLSFGAALYFFFYSKMIKSTDKVQFLIDSQTQEILNNDTDHYYQTFHKTDFKVRKSKNLKDYLAKISKSGCDGTEENKEKILACIKKIETKLQNSRNDVAEGVHIGKMLDLKWIIGFTCDKYYENGLPHTRGDVILLNNKDLQRRNIDETCKLLIHEKVHVYQKTYSEDFSQSIQESFERVDSSKVSKSIPANPDTDNYIYKRKDDGKWLKSKYNKNPKHFRDIQFPDGDHTLEHPYESVAYSLENLY</sequence>
<accession>A0A6C0CMP6</accession>
<keyword evidence="1" id="KW-1133">Transmembrane helix</keyword>
<protein>
    <submittedName>
        <fullName evidence="2">Uncharacterized protein</fullName>
    </submittedName>
</protein>
<proteinExistence type="predicted"/>